<keyword evidence="5" id="KW-0326">Glycosidase</keyword>
<dbReference type="PRINTS" id="PR00738">
    <property type="entry name" value="GLHYDRLASE20"/>
</dbReference>
<dbReference type="SUPFAM" id="SSF51445">
    <property type="entry name" value="(Trans)glycosidases"/>
    <property type="match status" value="1"/>
</dbReference>
<dbReference type="InterPro" id="IPR015882">
    <property type="entry name" value="HEX_bac_N"/>
</dbReference>
<feature type="domain" description="Glycoside hydrolase family 20 catalytic" evidence="7">
    <location>
        <begin position="162"/>
        <end position="519"/>
    </location>
</feature>
<evidence type="ECO:0000256" key="2">
    <source>
        <dbReference type="ARBA" id="ARBA00006285"/>
    </source>
</evidence>
<dbReference type="Gene3D" id="3.20.20.80">
    <property type="entry name" value="Glycosidases"/>
    <property type="match status" value="1"/>
</dbReference>
<dbReference type="SUPFAM" id="SSF55545">
    <property type="entry name" value="beta-N-acetylhexosaminidase-like domain"/>
    <property type="match status" value="1"/>
</dbReference>
<comment type="caution">
    <text evidence="9">The sequence shown here is derived from an EMBL/GenBank/DDBJ whole genome shotgun (WGS) entry which is preliminary data.</text>
</comment>
<dbReference type="EC" id="3.2.1.52" evidence="3"/>
<dbReference type="RefSeq" id="WP_342159995.1">
    <property type="nucleotide sequence ID" value="NZ_JBCDNA010000002.1"/>
</dbReference>
<keyword evidence="10" id="KW-1185">Reference proteome</keyword>
<name>A0ABU9L2I7_9FLAO</name>
<dbReference type="CDD" id="cd06563">
    <property type="entry name" value="GH20_chitobiase-like"/>
    <property type="match status" value="1"/>
</dbReference>
<comment type="similarity">
    <text evidence="2">Belongs to the glycosyl hydrolase 20 family.</text>
</comment>
<comment type="catalytic activity">
    <reaction evidence="1">
        <text>Hydrolysis of terminal non-reducing N-acetyl-D-hexosamine residues in N-acetyl-beta-D-hexosaminides.</text>
        <dbReference type="EC" id="3.2.1.52"/>
    </reaction>
</comment>
<accession>A0ABU9L2I7</accession>
<evidence type="ECO:0000256" key="4">
    <source>
        <dbReference type="ARBA" id="ARBA00022801"/>
    </source>
</evidence>
<dbReference type="Pfam" id="PF00728">
    <property type="entry name" value="Glyco_hydro_20"/>
    <property type="match status" value="1"/>
</dbReference>
<keyword evidence="6" id="KW-0732">Signal</keyword>
<evidence type="ECO:0000313" key="9">
    <source>
        <dbReference type="EMBL" id="MEL4455985.1"/>
    </source>
</evidence>
<evidence type="ECO:0000256" key="3">
    <source>
        <dbReference type="ARBA" id="ARBA00012663"/>
    </source>
</evidence>
<feature type="domain" description="Beta-hexosaminidase bacterial type N-terminal" evidence="8">
    <location>
        <begin position="23"/>
        <end position="158"/>
    </location>
</feature>
<dbReference type="InterPro" id="IPR015883">
    <property type="entry name" value="Glyco_hydro_20_cat"/>
</dbReference>
<dbReference type="InterPro" id="IPR025705">
    <property type="entry name" value="Beta_hexosaminidase_sua/sub"/>
</dbReference>
<feature type="chain" id="PRO_5046121262" description="beta-N-acetylhexosaminidase" evidence="6">
    <location>
        <begin position="21"/>
        <end position="633"/>
    </location>
</feature>
<evidence type="ECO:0000313" key="10">
    <source>
        <dbReference type="Proteomes" id="UP001474120"/>
    </source>
</evidence>
<evidence type="ECO:0000256" key="5">
    <source>
        <dbReference type="ARBA" id="ARBA00023295"/>
    </source>
</evidence>
<keyword evidence="4" id="KW-0378">Hydrolase</keyword>
<organism evidence="9 10">
    <name type="scientific">Lutimonas vermicola</name>
    <dbReference type="NCBI Taxonomy" id="414288"/>
    <lineage>
        <taxon>Bacteria</taxon>
        <taxon>Pseudomonadati</taxon>
        <taxon>Bacteroidota</taxon>
        <taxon>Flavobacteriia</taxon>
        <taxon>Flavobacteriales</taxon>
        <taxon>Flavobacteriaceae</taxon>
        <taxon>Lutimonas</taxon>
    </lineage>
</organism>
<evidence type="ECO:0000256" key="1">
    <source>
        <dbReference type="ARBA" id="ARBA00001231"/>
    </source>
</evidence>
<dbReference type="InterPro" id="IPR017853">
    <property type="entry name" value="GH"/>
</dbReference>
<dbReference type="EMBL" id="JBCDNA010000002">
    <property type="protein sequence ID" value="MEL4455985.1"/>
    <property type="molecule type" value="Genomic_DNA"/>
</dbReference>
<dbReference type="Proteomes" id="UP001474120">
    <property type="component" value="Unassembled WGS sequence"/>
</dbReference>
<dbReference type="Gene3D" id="3.30.379.10">
    <property type="entry name" value="Chitobiase/beta-hexosaminidase domain 2-like"/>
    <property type="match status" value="1"/>
</dbReference>
<dbReference type="PANTHER" id="PTHR22600:SF57">
    <property type="entry name" value="BETA-N-ACETYLHEXOSAMINIDASE"/>
    <property type="match status" value="1"/>
</dbReference>
<dbReference type="PANTHER" id="PTHR22600">
    <property type="entry name" value="BETA-HEXOSAMINIDASE"/>
    <property type="match status" value="1"/>
</dbReference>
<evidence type="ECO:0000259" key="8">
    <source>
        <dbReference type="Pfam" id="PF02838"/>
    </source>
</evidence>
<dbReference type="InterPro" id="IPR029018">
    <property type="entry name" value="Hex-like_dom2"/>
</dbReference>
<evidence type="ECO:0000256" key="6">
    <source>
        <dbReference type="SAM" id="SignalP"/>
    </source>
</evidence>
<reference evidence="9 10" key="1">
    <citation type="submission" date="2024-04" db="EMBL/GenBank/DDBJ databases">
        <title>whole genome sequencing of Lutimonas vermicola strain IMCC1616.</title>
        <authorList>
            <person name="Bae S.S."/>
        </authorList>
    </citation>
    <scope>NUCLEOTIDE SEQUENCE [LARGE SCALE GENOMIC DNA]</scope>
    <source>
        <strain evidence="9 10">IMCC1616</strain>
    </source>
</reference>
<proteinExistence type="inferred from homology"/>
<gene>
    <name evidence="9" type="ORF">AABB81_08780</name>
</gene>
<evidence type="ECO:0000259" key="7">
    <source>
        <dbReference type="Pfam" id="PF00728"/>
    </source>
</evidence>
<protein>
    <recommendedName>
        <fullName evidence="3">beta-N-acetylhexosaminidase</fullName>
        <ecNumber evidence="3">3.2.1.52</ecNumber>
    </recommendedName>
</protein>
<feature type="signal peptide" evidence="6">
    <location>
        <begin position="1"/>
        <end position="20"/>
    </location>
</feature>
<dbReference type="Pfam" id="PF02838">
    <property type="entry name" value="Glyco_hydro_20b"/>
    <property type="match status" value="1"/>
</dbReference>
<sequence length="633" mass="72202">MKRILSLLIITLLISSQVTWSQHQIIPAPVSYTGSEGSLIIDQNMGLVLLTENDDLSRQVEFLKSDLKEIGVNFSQVRGDSSTLKTLKIGLYEAKLDTLGHEGYQLVVEEGGILLMANTKAGTFNGIQTLKQLFPTKRITSDEGELLPVEIKACIIEDFPRFGWRGLMLDVSRHFFTVEEVKAYLDQMAAYKFNVFHWHLTDDEGWRIEIKTFPKLTEVGAWRVERHGRFGSERAQPKKSEKTTYGGFYTQEQIREVVAYAAERNITIVPEIDVPGHSMALLAAYPQYSVKKEFKQVNPGAKIADWYGDGTFKMTIENSLNPADPAVYAFLDMIFNEIAELFPGEYIHMGGDECYHGYWEEDAKVQDFMAKNGISNGAELQSYFVKRVEKIISSKGKKMIGWDEILEGGLADGAAVMNWRDVKSGIEAVGLGHKVVMTPNEFTYLDFTQGDYSVENKIYSDLSLEKAYSFEPVPDFVLDPELILGGQGNLWTEVIPNLPFAFYMTYPRAFALSESLWSNKDDKNWNDFLRRTESHFKRFDQKGINIAKTIYEPKVKVYKEGRKLMCKLNTPFSDIDMFYTIDNTYPVTFGKKYEGPFELPAGDYSLRVRSFRNGKAIERLLQIHRKDLESRVK</sequence>